<protein>
    <submittedName>
        <fullName evidence="1">Uncharacterized protein</fullName>
    </submittedName>
</protein>
<organism evidence="1">
    <name type="scientific">uncultured marine group II/III euryarchaeote AD1000_69_E07</name>
    <dbReference type="NCBI Taxonomy" id="1457801"/>
    <lineage>
        <taxon>Archaea</taxon>
        <taxon>Methanobacteriati</taxon>
        <taxon>Methanobacteriota</taxon>
        <taxon>environmental samples</taxon>
    </lineage>
</organism>
<evidence type="ECO:0000313" key="1">
    <source>
        <dbReference type="EMBL" id="AIE95734.1"/>
    </source>
</evidence>
<sequence length="108" mass="12110">MWAITMSTPASAYWLHVSAALVIIRWQSMVTSGPRRSRTERIRAGPKVMVRLITQLPSITSMWIHLMPAATASSRVSPSLEKSAVRMLGVISTGRRERPWVLNPSVRQ</sequence>
<reference evidence="1" key="1">
    <citation type="journal article" date="2014" name="Genome Biol. Evol.">
        <title>Pangenome evidence for extensive interdomain horizontal transfer affecting lineage core and shell genes in uncultured planktonic thaumarchaeota and euryarchaeota.</title>
        <authorList>
            <person name="Deschamps P."/>
            <person name="Zivanovic Y."/>
            <person name="Moreira D."/>
            <person name="Rodriguez-Valera F."/>
            <person name="Lopez-Garcia P."/>
        </authorList>
    </citation>
    <scope>NUCLEOTIDE SEQUENCE</scope>
</reference>
<accession>A0A075FWU9</accession>
<dbReference type="AlphaFoldDB" id="A0A075FWU9"/>
<name>A0A075FWU9_9EURY</name>
<proteinExistence type="predicted"/>
<dbReference type="EMBL" id="KF900459">
    <property type="protein sequence ID" value="AIE95734.1"/>
    <property type="molecule type" value="Genomic_DNA"/>
</dbReference>